<reference evidence="14 15" key="1">
    <citation type="submission" date="2021-05" db="EMBL/GenBank/DDBJ databases">
        <authorList>
            <person name="Zahm M."/>
            <person name="Klopp C."/>
            <person name="Cabau C."/>
            <person name="Kuhl H."/>
            <person name="Suciu R."/>
            <person name="Ciorpac M."/>
            <person name="Holostenco D."/>
            <person name="Gessner J."/>
            <person name="Wuertz S."/>
            <person name="Hohne C."/>
            <person name="Stock M."/>
            <person name="Gislard M."/>
            <person name="Lluch J."/>
            <person name="Milhes M."/>
            <person name="Lampietro C."/>
            <person name="Lopez Roques C."/>
            <person name="Donnadieu C."/>
            <person name="Du K."/>
            <person name="Schartl M."/>
            <person name="Guiguen Y."/>
        </authorList>
    </citation>
    <scope>NUCLEOTIDE SEQUENCE [LARGE SCALE GENOMIC DNA]</scope>
    <source>
        <strain evidence="14">Hh-F2</strain>
        <tissue evidence="14">Blood</tissue>
    </source>
</reference>
<dbReference type="SUPFAM" id="SSF57667">
    <property type="entry name" value="beta-beta-alpha zinc fingers"/>
    <property type="match status" value="2"/>
</dbReference>
<keyword evidence="6" id="KW-0862">Zinc</keyword>
<organism evidence="14 15">
    <name type="scientific">Huso huso</name>
    <name type="common">Beluga</name>
    <name type="synonym">Acipenser huso</name>
    <dbReference type="NCBI Taxonomy" id="61971"/>
    <lineage>
        <taxon>Eukaryota</taxon>
        <taxon>Metazoa</taxon>
        <taxon>Chordata</taxon>
        <taxon>Craniata</taxon>
        <taxon>Vertebrata</taxon>
        <taxon>Euteleostomi</taxon>
        <taxon>Actinopterygii</taxon>
        <taxon>Chondrostei</taxon>
        <taxon>Acipenseriformes</taxon>
        <taxon>Acipenseridae</taxon>
        <taxon>Huso</taxon>
    </lineage>
</organism>
<feature type="domain" description="C2H2-type" evidence="13">
    <location>
        <begin position="637"/>
        <end position="660"/>
    </location>
</feature>
<evidence type="ECO:0000256" key="6">
    <source>
        <dbReference type="ARBA" id="ARBA00022833"/>
    </source>
</evidence>
<evidence type="ECO:0000313" key="14">
    <source>
        <dbReference type="EMBL" id="KAK6470714.1"/>
    </source>
</evidence>
<feature type="region of interest" description="Disordered" evidence="12">
    <location>
        <begin position="530"/>
        <end position="629"/>
    </location>
</feature>
<dbReference type="InterPro" id="IPR013087">
    <property type="entry name" value="Znf_C2H2_type"/>
</dbReference>
<evidence type="ECO:0000256" key="1">
    <source>
        <dbReference type="ARBA" id="ARBA00004123"/>
    </source>
</evidence>
<dbReference type="PROSITE" id="PS00028">
    <property type="entry name" value="ZINC_FINGER_C2H2_1"/>
    <property type="match status" value="5"/>
</dbReference>
<feature type="region of interest" description="Disordered" evidence="12">
    <location>
        <begin position="273"/>
        <end position="303"/>
    </location>
</feature>
<feature type="domain" description="C2H2-type" evidence="13">
    <location>
        <begin position="304"/>
        <end position="331"/>
    </location>
</feature>
<evidence type="ECO:0000256" key="10">
    <source>
        <dbReference type="ARBA" id="ARBA00023242"/>
    </source>
</evidence>
<evidence type="ECO:0000256" key="12">
    <source>
        <dbReference type="SAM" id="MobiDB-lite"/>
    </source>
</evidence>
<comment type="caution">
    <text evidence="14">The sequence shown here is derived from an EMBL/GenBank/DDBJ whole genome shotgun (WGS) entry which is preliminary data.</text>
</comment>
<accession>A0ABR0YEA6</accession>
<evidence type="ECO:0000256" key="5">
    <source>
        <dbReference type="ARBA" id="ARBA00022771"/>
    </source>
</evidence>
<feature type="compositionally biased region" description="Basic and acidic residues" evidence="12">
    <location>
        <begin position="382"/>
        <end position="401"/>
    </location>
</feature>
<keyword evidence="10" id="KW-0539">Nucleus</keyword>
<dbReference type="PANTHER" id="PTHR45993:SF6">
    <property type="entry name" value="C2H2-TYPE DOMAIN-CONTAINING PROTEIN"/>
    <property type="match status" value="1"/>
</dbReference>
<feature type="domain" description="C2H2-type" evidence="13">
    <location>
        <begin position="332"/>
        <end position="359"/>
    </location>
</feature>
<keyword evidence="8" id="KW-0805">Transcription regulation</keyword>
<protein>
    <submittedName>
        <fullName evidence="14">B-cell lymphoma/leukemia 11A-like</fullName>
    </submittedName>
</protein>
<dbReference type="Gene3D" id="3.30.160.60">
    <property type="entry name" value="Classic Zinc Finger"/>
    <property type="match status" value="4"/>
</dbReference>
<evidence type="ECO:0000259" key="13">
    <source>
        <dbReference type="PROSITE" id="PS50157"/>
    </source>
</evidence>
<gene>
    <name evidence="14" type="ORF">HHUSO_G31023</name>
</gene>
<evidence type="ECO:0000256" key="3">
    <source>
        <dbReference type="ARBA" id="ARBA00022723"/>
    </source>
</evidence>
<keyword evidence="15" id="KW-1185">Reference proteome</keyword>
<evidence type="ECO:0000256" key="9">
    <source>
        <dbReference type="ARBA" id="ARBA00023163"/>
    </source>
</evidence>
<evidence type="ECO:0000256" key="8">
    <source>
        <dbReference type="ARBA" id="ARBA00023015"/>
    </source>
</evidence>
<proteinExistence type="predicted"/>
<dbReference type="Pfam" id="PF25491">
    <property type="entry name" value="CCHC_BCL-11A"/>
    <property type="match status" value="1"/>
</dbReference>
<keyword evidence="4" id="KW-0677">Repeat</keyword>
<keyword evidence="2" id="KW-1017">Isopeptide bond</keyword>
<keyword evidence="9" id="KW-0804">Transcription</keyword>
<evidence type="ECO:0000256" key="11">
    <source>
        <dbReference type="PROSITE-ProRule" id="PRU00042"/>
    </source>
</evidence>
<dbReference type="InterPro" id="IPR051497">
    <property type="entry name" value="Dev/Hematopoietic_TF"/>
</dbReference>
<dbReference type="InterPro" id="IPR036236">
    <property type="entry name" value="Znf_C2H2_sf"/>
</dbReference>
<evidence type="ECO:0000313" key="15">
    <source>
        <dbReference type="Proteomes" id="UP001369086"/>
    </source>
</evidence>
<dbReference type="Proteomes" id="UP001369086">
    <property type="component" value="Unassembled WGS sequence"/>
</dbReference>
<evidence type="ECO:0000256" key="4">
    <source>
        <dbReference type="ARBA" id="ARBA00022737"/>
    </source>
</evidence>
<dbReference type="PROSITE" id="PS50157">
    <property type="entry name" value="ZINC_FINGER_C2H2_2"/>
    <property type="match status" value="5"/>
</dbReference>
<feature type="region of interest" description="Disordered" evidence="12">
    <location>
        <begin position="382"/>
        <end position="403"/>
    </location>
</feature>
<dbReference type="Pfam" id="PF00096">
    <property type="entry name" value="zf-C2H2"/>
    <property type="match status" value="3"/>
</dbReference>
<keyword evidence="5 11" id="KW-0863">Zinc-finger</keyword>
<evidence type="ECO:0000256" key="7">
    <source>
        <dbReference type="ARBA" id="ARBA00022843"/>
    </source>
</evidence>
<keyword evidence="7" id="KW-0832">Ubl conjugation</keyword>
<comment type="subcellular location">
    <subcellularLocation>
        <location evidence="1">Nucleus</location>
    </subcellularLocation>
</comment>
<dbReference type="InterPro" id="IPR057448">
    <property type="entry name" value="BCL-11A_Znf_CCHC"/>
</dbReference>
<evidence type="ECO:0000256" key="2">
    <source>
        <dbReference type="ARBA" id="ARBA00022499"/>
    </source>
</evidence>
<feature type="domain" description="C2H2-type" evidence="13">
    <location>
        <begin position="668"/>
        <end position="696"/>
    </location>
</feature>
<dbReference type="SMART" id="SM00355">
    <property type="entry name" value="ZnF_C2H2"/>
    <property type="match status" value="5"/>
</dbReference>
<keyword evidence="3" id="KW-0479">Metal-binding</keyword>
<name>A0ABR0YEA6_HUSHU</name>
<dbReference type="PANTHER" id="PTHR45993">
    <property type="entry name" value="B-CELL LYMPHOMA/LEUKEMIA 11"/>
    <property type="match status" value="1"/>
</dbReference>
<feature type="domain" description="C2H2-type" evidence="13">
    <location>
        <begin position="609"/>
        <end position="636"/>
    </location>
</feature>
<dbReference type="EMBL" id="JAHFZB010000035">
    <property type="protein sequence ID" value="KAK6470714.1"/>
    <property type="molecule type" value="Genomic_DNA"/>
</dbReference>
<sequence>MSRRKLGSRPQHVSTFPCETELMEVTLPSLEKVGVLLGEDPSDRDLLTCGQCRHSFPLAHILVFIEHKKGKCQGGACLKETELLGHSPPSPPNRTLSRSAMEPVVQVASRMCEWSRPRENGISVKQENSVEDEGEPSCYICQSCKELFPSAWFLLQHAQSTHGLSIYLEADPLKGCPPRDRESGSLNSLREKIHQRRLVSLQKTDYFSPSFTPPPRWSLPHQINYLYPEMHPEMQPYPQSGNGLSDRFDSPGQDQALNFSARLRELAGNIVSAEPPSPVRGGSPFLQTAQPPREGTPPAGGRAKSCEFCGKTFKSLSNLVVHRRSHTGEKPYRCPFCDHACTQSSKLKRHMKTHRLEIEPQAWESCLGAASALKARAKEYEGYQGADETKPDTAKKSHESEGQEFVLQAEVSEKLPEKKNHWPGSSLYACVPARMRKRKGLYPSLEEQEAEDLAARQLPSDTDLQELANKSLLSSLALSQASPGKQGLLSFLNRRIKLEQREETSGIPPLPPVYQNSLYSQWLSGYNGSINSISDPKDPTPSPTLDSRRASPFGNASERSLENSPENNGDSRVLTEDSSEEALSSESGIASGNCTPSRRRGGRGSVGGYPRSSGGKRFKNSSNLTVHRRSHTGERPYHCTLCSYACAQSSKLTRHMKTHAPHGGKAAFTCQVCHVPFSVYSTLEKHMKKRHANEEAATDSSGTAPCEIRQEQQHSQC</sequence>